<dbReference type="InterPro" id="IPR038347">
    <property type="entry name" value="TyeA_sf"/>
</dbReference>
<dbReference type="Proteomes" id="UP000569732">
    <property type="component" value="Unassembled WGS sequence"/>
</dbReference>
<name>A0A853IFP2_9GAMM</name>
<evidence type="ECO:0000259" key="1">
    <source>
        <dbReference type="Pfam" id="PF09059"/>
    </source>
</evidence>
<gene>
    <name evidence="2" type="ORF">H0A36_09965</name>
</gene>
<keyword evidence="3" id="KW-1185">Reference proteome</keyword>
<dbReference type="Gene3D" id="1.20.1280.80">
    <property type="match status" value="1"/>
</dbReference>
<dbReference type="InterPro" id="IPR013351">
    <property type="entry name" value="T3SS_TyeA-rel"/>
</dbReference>
<comment type="caution">
    <text evidence="2">The sequence shown here is derived from an EMBL/GenBank/DDBJ whole genome shotgun (WGS) entry which is preliminary data.</text>
</comment>
<evidence type="ECO:0000313" key="2">
    <source>
        <dbReference type="EMBL" id="NYZ66336.1"/>
    </source>
</evidence>
<reference evidence="2 3" key="1">
    <citation type="submission" date="2020-07" db="EMBL/GenBank/DDBJ databases">
        <title>Endozoicomonas sp. nov., isolated from sediment.</title>
        <authorList>
            <person name="Gu T."/>
        </authorList>
    </citation>
    <scope>NUCLEOTIDE SEQUENCE [LARGE SCALE GENOMIC DNA]</scope>
    <source>
        <strain evidence="2 3">SM1973</strain>
    </source>
</reference>
<sequence length="88" mass="10444">MYNKEQFFKDLLVLQDKSWVRANDIDNFVNALNLKDAEEVIGFLQQFKQLVREIPVEAFNDMDHRFNLLEAIQEALDIAIEKEEDELQ</sequence>
<feature type="domain" description="Type III secretion system effector delivery regulator TyeA" evidence="1">
    <location>
        <begin position="7"/>
        <end position="85"/>
    </location>
</feature>
<dbReference type="EMBL" id="JACCKB010000012">
    <property type="protein sequence ID" value="NYZ66336.1"/>
    <property type="molecule type" value="Genomic_DNA"/>
</dbReference>
<proteinExistence type="predicted"/>
<dbReference type="Pfam" id="PF09059">
    <property type="entry name" value="TyeA"/>
    <property type="match status" value="1"/>
</dbReference>
<accession>A0A853IFP2</accession>
<protein>
    <submittedName>
        <fullName evidence="2">TyeA family type III secretion system gatekeeper subunit</fullName>
    </submittedName>
</protein>
<dbReference type="AlphaFoldDB" id="A0A853IFP2"/>
<evidence type="ECO:0000313" key="3">
    <source>
        <dbReference type="Proteomes" id="UP000569732"/>
    </source>
</evidence>
<dbReference type="RefSeq" id="WP_180568360.1">
    <property type="nucleotide sequence ID" value="NZ_JACCKB010000012.1"/>
</dbReference>
<dbReference type="NCBIfam" id="TIGR02511">
    <property type="entry name" value="type_III_tyeA"/>
    <property type="match status" value="1"/>
</dbReference>
<dbReference type="InterPro" id="IPR015144">
    <property type="entry name" value="T3SS_TyeA"/>
</dbReference>
<organism evidence="2 3">
    <name type="scientific">Spartinivicinus marinus</name>
    <dbReference type="NCBI Taxonomy" id="2994442"/>
    <lineage>
        <taxon>Bacteria</taxon>
        <taxon>Pseudomonadati</taxon>
        <taxon>Pseudomonadota</taxon>
        <taxon>Gammaproteobacteria</taxon>
        <taxon>Oceanospirillales</taxon>
        <taxon>Zooshikellaceae</taxon>
        <taxon>Spartinivicinus</taxon>
    </lineage>
</organism>
<dbReference type="SUPFAM" id="SSF140591">
    <property type="entry name" value="Type III secretion system domain"/>
    <property type="match status" value="1"/>
</dbReference>